<protein>
    <submittedName>
        <fullName evidence="5">Gliding motility-associated protein GldM</fullName>
    </submittedName>
</protein>
<feature type="domain" description="Gliding motility-associated protein GldM first immunoglobulin-like" evidence="3">
    <location>
        <begin position="221"/>
        <end position="315"/>
    </location>
</feature>
<accession>A0A1G6ICH2</accession>
<evidence type="ECO:0000259" key="2">
    <source>
        <dbReference type="Pfam" id="PF12081"/>
    </source>
</evidence>
<dbReference type="Pfam" id="PF12081">
    <property type="entry name" value="GldM_1st"/>
    <property type="match status" value="1"/>
</dbReference>
<feature type="domain" description="Gliding motility-associated protein GldM N-terminal" evidence="2">
    <location>
        <begin position="30"/>
        <end position="210"/>
    </location>
</feature>
<dbReference type="InterPro" id="IPR048406">
    <property type="entry name" value="GldM_Ig-like-2"/>
</dbReference>
<dbReference type="Pfam" id="PF21601">
    <property type="entry name" value="GldM_2nd"/>
    <property type="match status" value="1"/>
</dbReference>
<evidence type="ECO:0000259" key="4">
    <source>
        <dbReference type="Pfam" id="PF21602"/>
    </source>
</evidence>
<evidence type="ECO:0000259" key="1">
    <source>
        <dbReference type="Pfam" id="PF12080"/>
    </source>
</evidence>
<dbReference type="STRING" id="1285928.SAMN04487894_101160"/>
<organism evidence="5 6">
    <name type="scientific">Niabella drilacis (strain DSM 25811 / CCM 8410 / CCUG 62505 / LMG 26954 / E90)</name>
    <dbReference type="NCBI Taxonomy" id="1285928"/>
    <lineage>
        <taxon>Bacteria</taxon>
        <taxon>Pseudomonadati</taxon>
        <taxon>Bacteroidota</taxon>
        <taxon>Chitinophagia</taxon>
        <taxon>Chitinophagales</taxon>
        <taxon>Chitinophagaceae</taxon>
        <taxon>Niabella</taxon>
    </lineage>
</organism>
<dbReference type="NCBIfam" id="TIGR03517">
    <property type="entry name" value="GldM_gliding"/>
    <property type="match status" value="1"/>
</dbReference>
<dbReference type="InterPro" id="IPR048405">
    <property type="entry name" value="GldM_Ig-like-1"/>
</dbReference>
<dbReference type="AlphaFoldDB" id="A0A1G6ICH2"/>
<dbReference type="InterPro" id="IPR022720">
    <property type="entry name" value="Motility-assoc_prot_GldM_N"/>
</dbReference>
<evidence type="ECO:0000259" key="3">
    <source>
        <dbReference type="Pfam" id="PF21601"/>
    </source>
</evidence>
<name>A0A1G6ICH2_NIADE</name>
<reference evidence="6" key="1">
    <citation type="submission" date="2016-10" db="EMBL/GenBank/DDBJ databases">
        <authorList>
            <person name="Varghese N."/>
            <person name="Submissions S."/>
        </authorList>
    </citation>
    <scope>NUCLEOTIDE SEQUENCE [LARGE SCALE GENOMIC DNA]</scope>
    <source>
        <strain evidence="6">DSM 25811 / CCM 8410 / LMG 26954 / E90</strain>
    </source>
</reference>
<evidence type="ECO:0000313" key="5">
    <source>
        <dbReference type="EMBL" id="SDC03695.1"/>
    </source>
</evidence>
<keyword evidence="6" id="KW-1185">Reference proteome</keyword>
<dbReference type="EMBL" id="FMZO01000001">
    <property type="protein sequence ID" value="SDC03695.1"/>
    <property type="molecule type" value="Genomic_DNA"/>
</dbReference>
<proteinExistence type="predicted"/>
<dbReference type="InterPro" id="IPR022719">
    <property type="entry name" value="Motility-assoc_prot_GldM_C"/>
</dbReference>
<evidence type="ECO:0000313" key="6">
    <source>
        <dbReference type="Proteomes" id="UP000198757"/>
    </source>
</evidence>
<dbReference type="Pfam" id="PF21602">
    <property type="entry name" value="GldM_3rd"/>
    <property type="match status" value="1"/>
</dbReference>
<sequence length="504" mass="54085">MALPREPRQKMINLMYLVLTALLALNVSSEVLNAFKTIDKSLTNANETIDKKNKTIFVSLEEKANDPKTQELAQVWVPRAEKARQLSDELVSYIESLKTQIKTASGLNAKTGAYKESNLDVPTRIMVDKKQGEDLLKKLSGYKTAVLAIDPEINNEFQHTLPLDLSMPEVKNSNNKTWAAAYFRSTPSVAAITILSKFQNDVKNAESQLIEFCHNKIGAVKVVYDEFQALATANAQYLLPGQEFNITAGVGAFSKNARPTVTIDGAAVPLNANGLAEYKTVAGGPGTYTKKVNISFVKPDGTTSVITRDITYTVASPTGLTVSADAVKVLYVGLENPISVGGGSGSSADQLRVSISQGNISGSRGKYTARVTTPGSATVTVNDGKHTSNFEFRVKSVPSPTAMVGASKGGRMRVNDFKAQAGVRAELENFVFEGVKFTVSGYTITFAGAGYPEFMHKAVSGNSFNAARSLIERAQPGSTITIDEIRATGPGGSRTLAPIAFNLY</sequence>
<dbReference type="Proteomes" id="UP000198757">
    <property type="component" value="Unassembled WGS sequence"/>
</dbReference>
<gene>
    <name evidence="5" type="ORF">SAMN04487894_101160</name>
</gene>
<feature type="domain" description="Gliding motility-associated protein GldM C-terminal" evidence="1">
    <location>
        <begin position="398"/>
        <end position="499"/>
    </location>
</feature>
<feature type="domain" description="Gliding motility-associated protein GldM second immunoglobulin-like" evidence="4">
    <location>
        <begin position="321"/>
        <end position="395"/>
    </location>
</feature>
<dbReference type="RefSeq" id="WP_245729050.1">
    <property type="nucleotide sequence ID" value="NZ_FMZO01000001.1"/>
</dbReference>
<dbReference type="InterPro" id="IPR019859">
    <property type="entry name" value="Motility-assoc_prot_GldM"/>
</dbReference>
<dbReference type="Pfam" id="PF12080">
    <property type="entry name" value="GldM_4th"/>
    <property type="match status" value="1"/>
</dbReference>